<comment type="caution">
    <text evidence="9">The sequence shown here is derived from an EMBL/GenBank/DDBJ whole genome shotgun (WGS) entry which is preliminary data.</text>
</comment>
<dbReference type="InterPro" id="IPR037171">
    <property type="entry name" value="NagB/RpiA_transferase-like"/>
</dbReference>
<sequence length="225" mass="24313">MMYEFISYPDREAMMLDLADRIAGELSETLLHEDRATLSVPGGTTPGPVFDVLSELALDWSRISVVLNDERWVAEDSPRSNTALLKKRLLTSKASEATLIPLYAPAECPEDALDGLAEGLKPHLPISVLLLGMGTDMHTASLFPGADNLAAALDDRAPPLMAMRAEGAGEPRITLTAPVLKGAMRTHILITGPEKREVLENAAHLPVREAPIRAVLGRAVVHWAD</sequence>
<evidence type="ECO:0000313" key="10">
    <source>
        <dbReference type="Proteomes" id="UP001499910"/>
    </source>
</evidence>
<proteinExistence type="inferred from homology"/>
<dbReference type="InterPro" id="IPR006148">
    <property type="entry name" value="Glc/Gal-6P_isomerase"/>
</dbReference>
<comment type="function">
    <text evidence="2 7">Hydrolysis of 6-phosphogluconolactone to 6-phosphogluconate.</text>
</comment>
<gene>
    <name evidence="7 9" type="primary">pgl</name>
    <name evidence="9" type="ORF">GCM10023209_10260</name>
</gene>
<comment type="catalytic activity">
    <reaction evidence="1 7">
        <text>6-phospho-D-glucono-1,5-lactone + H2O = 6-phospho-D-gluconate + H(+)</text>
        <dbReference type="Rhea" id="RHEA:12556"/>
        <dbReference type="ChEBI" id="CHEBI:15377"/>
        <dbReference type="ChEBI" id="CHEBI:15378"/>
        <dbReference type="ChEBI" id="CHEBI:57955"/>
        <dbReference type="ChEBI" id="CHEBI:58759"/>
        <dbReference type="EC" id="3.1.1.31"/>
    </reaction>
</comment>
<keyword evidence="10" id="KW-1185">Reference proteome</keyword>
<dbReference type="InterPro" id="IPR005900">
    <property type="entry name" value="6-phosphogluconolactonase_DevB"/>
</dbReference>
<evidence type="ECO:0000256" key="7">
    <source>
        <dbReference type="RuleBase" id="RU365095"/>
    </source>
</evidence>
<name>A0ABP9L4A3_9RHOB</name>
<dbReference type="PANTHER" id="PTHR11054">
    <property type="entry name" value="6-PHOSPHOGLUCONOLACTONASE"/>
    <property type="match status" value="1"/>
</dbReference>
<comment type="similarity">
    <text evidence="4 7">Belongs to the glucosamine/galactosamine-6-phosphate isomerase family. 6-phosphogluconolactonase subfamily.</text>
</comment>
<dbReference type="SUPFAM" id="SSF100950">
    <property type="entry name" value="NagB/RpiA/CoA transferase-like"/>
    <property type="match status" value="1"/>
</dbReference>
<dbReference type="Pfam" id="PF01182">
    <property type="entry name" value="Glucosamine_iso"/>
    <property type="match status" value="1"/>
</dbReference>
<evidence type="ECO:0000313" key="9">
    <source>
        <dbReference type="EMBL" id="GAA5068984.1"/>
    </source>
</evidence>
<keyword evidence="7" id="KW-0378">Hydrolase</keyword>
<accession>A0ABP9L4A3</accession>
<dbReference type="CDD" id="cd01400">
    <property type="entry name" value="6PGL"/>
    <property type="match status" value="1"/>
</dbReference>
<evidence type="ECO:0000256" key="3">
    <source>
        <dbReference type="ARBA" id="ARBA00004961"/>
    </source>
</evidence>
<organism evidence="9 10">
    <name type="scientific">[Roseibacterium] beibuensis</name>
    <dbReference type="NCBI Taxonomy" id="1193142"/>
    <lineage>
        <taxon>Bacteria</taxon>
        <taxon>Pseudomonadati</taxon>
        <taxon>Pseudomonadota</taxon>
        <taxon>Alphaproteobacteria</taxon>
        <taxon>Rhodobacterales</taxon>
        <taxon>Roseobacteraceae</taxon>
        <taxon>Roseicyclus</taxon>
    </lineage>
</organism>
<evidence type="ECO:0000256" key="5">
    <source>
        <dbReference type="ARBA" id="ARBA00013198"/>
    </source>
</evidence>
<dbReference type="EC" id="3.1.1.31" evidence="5 7"/>
<protein>
    <recommendedName>
        <fullName evidence="6 7">6-phosphogluconolactonase</fullName>
        <shortName evidence="7">6PGL</shortName>
        <ecNumber evidence="5 7">3.1.1.31</ecNumber>
    </recommendedName>
</protein>
<comment type="pathway">
    <text evidence="3 7">Carbohydrate degradation; pentose phosphate pathway; D-ribulose 5-phosphate from D-glucose 6-phosphate (oxidative stage): step 2/3.</text>
</comment>
<dbReference type="Gene3D" id="3.40.50.1360">
    <property type="match status" value="1"/>
</dbReference>
<feature type="domain" description="Glucosamine/galactosamine-6-phosphate isomerase" evidence="8">
    <location>
        <begin position="9"/>
        <end position="223"/>
    </location>
</feature>
<dbReference type="PANTHER" id="PTHR11054:SF0">
    <property type="entry name" value="6-PHOSPHOGLUCONOLACTONASE"/>
    <property type="match status" value="1"/>
</dbReference>
<evidence type="ECO:0000256" key="2">
    <source>
        <dbReference type="ARBA" id="ARBA00002681"/>
    </source>
</evidence>
<reference evidence="10" key="1">
    <citation type="journal article" date="2019" name="Int. J. Syst. Evol. Microbiol.">
        <title>The Global Catalogue of Microorganisms (GCM) 10K type strain sequencing project: providing services to taxonomists for standard genome sequencing and annotation.</title>
        <authorList>
            <consortium name="The Broad Institute Genomics Platform"/>
            <consortium name="The Broad Institute Genome Sequencing Center for Infectious Disease"/>
            <person name="Wu L."/>
            <person name="Ma J."/>
        </authorList>
    </citation>
    <scope>NUCLEOTIDE SEQUENCE [LARGE SCALE GENOMIC DNA]</scope>
    <source>
        <strain evidence="10">JCM 18015</strain>
    </source>
</reference>
<evidence type="ECO:0000256" key="1">
    <source>
        <dbReference type="ARBA" id="ARBA00000832"/>
    </source>
</evidence>
<dbReference type="InterPro" id="IPR039104">
    <property type="entry name" value="6PGL"/>
</dbReference>
<evidence type="ECO:0000259" key="8">
    <source>
        <dbReference type="Pfam" id="PF01182"/>
    </source>
</evidence>
<evidence type="ECO:0000256" key="4">
    <source>
        <dbReference type="ARBA" id="ARBA00010662"/>
    </source>
</evidence>
<dbReference type="NCBIfam" id="TIGR01198">
    <property type="entry name" value="pgl"/>
    <property type="match status" value="1"/>
</dbReference>
<dbReference type="EMBL" id="BAABHW010000001">
    <property type="protein sequence ID" value="GAA5068984.1"/>
    <property type="molecule type" value="Genomic_DNA"/>
</dbReference>
<dbReference type="Proteomes" id="UP001499910">
    <property type="component" value="Unassembled WGS sequence"/>
</dbReference>
<evidence type="ECO:0000256" key="6">
    <source>
        <dbReference type="ARBA" id="ARBA00020337"/>
    </source>
</evidence>